<dbReference type="EMBL" id="JBHMCG010000174">
    <property type="protein sequence ID" value="MFB9578269.1"/>
    <property type="molecule type" value="Genomic_DNA"/>
</dbReference>
<reference evidence="1 2" key="1">
    <citation type="submission" date="2024-09" db="EMBL/GenBank/DDBJ databases">
        <authorList>
            <person name="Sun Q."/>
            <person name="Mori K."/>
        </authorList>
    </citation>
    <scope>NUCLEOTIDE SEQUENCE [LARGE SCALE GENOMIC DNA]</scope>
    <source>
        <strain evidence="1 2">JCM 3331</strain>
    </source>
</reference>
<organism evidence="1 2">
    <name type="scientific">Streptomyces yanii</name>
    <dbReference type="NCBI Taxonomy" id="78510"/>
    <lineage>
        <taxon>Bacteria</taxon>
        <taxon>Bacillati</taxon>
        <taxon>Actinomycetota</taxon>
        <taxon>Actinomycetes</taxon>
        <taxon>Kitasatosporales</taxon>
        <taxon>Streptomycetaceae</taxon>
        <taxon>Streptomyces</taxon>
    </lineage>
</organism>
<proteinExistence type="predicted"/>
<keyword evidence="2" id="KW-1185">Reference proteome</keyword>
<name>A0ABV5RK82_9ACTN</name>
<evidence type="ECO:0000313" key="1">
    <source>
        <dbReference type="EMBL" id="MFB9578269.1"/>
    </source>
</evidence>
<comment type="caution">
    <text evidence="1">The sequence shown here is derived from an EMBL/GenBank/DDBJ whole genome shotgun (WGS) entry which is preliminary data.</text>
</comment>
<sequence>MTELFTDTDMQRIATVAERDGQDPAQSLLRIVRKRLDAEELEDALVGVHFTVVARAAADF</sequence>
<accession>A0ABV5RK82</accession>
<evidence type="ECO:0000313" key="2">
    <source>
        <dbReference type="Proteomes" id="UP001589710"/>
    </source>
</evidence>
<protein>
    <submittedName>
        <fullName evidence="1">Uncharacterized protein</fullName>
    </submittedName>
</protein>
<dbReference type="RefSeq" id="WP_345516588.1">
    <property type="nucleotide sequence ID" value="NZ_BAAAXD010000038.1"/>
</dbReference>
<gene>
    <name evidence="1" type="ORF">ACFFTL_39895</name>
</gene>
<dbReference type="Proteomes" id="UP001589710">
    <property type="component" value="Unassembled WGS sequence"/>
</dbReference>